<dbReference type="GO" id="GO:0051539">
    <property type="term" value="F:4 iron, 4 sulfur cluster binding"/>
    <property type="evidence" value="ECO:0007669"/>
    <property type="project" value="UniProtKB-KW"/>
</dbReference>
<dbReference type="GO" id="GO:0052693">
    <property type="term" value="F:epoxyqueuosine reductase activity"/>
    <property type="evidence" value="ECO:0007669"/>
    <property type="project" value="TreeGrafter"/>
</dbReference>
<dbReference type="Pfam" id="PF13484">
    <property type="entry name" value="Fer4_16"/>
    <property type="match status" value="1"/>
</dbReference>
<dbReference type="EMBL" id="UINC01030549">
    <property type="protein sequence ID" value="SVB15128.1"/>
    <property type="molecule type" value="Genomic_DNA"/>
</dbReference>
<dbReference type="InterPro" id="IPR013542">
    <property type="entry name" value="QueG_DUF1730"/>
</dbReference>
<keyword evidence="5" id="KW-0560">Oxidoreductase</keyword>
<keyword evidence="3" id="KW-0819">tRNA processing</keyword>
<reference evidence="7" key="1">
    <citation type="submission" date="2018-05" db="EMBL/GenBank/DDBJ databases">
        <authorList>
            <person name="Lanie J.A."/>
            <person name="Ng W.-L."/>
            <person name="Kazmierczak K.M."/>
            <person name="Andrzejewski T.M."/>
            <person name="Davidsen T.M."/>
            <person name="Wayne K.J."/>
            <person name="Tettelin H."/>
            <person name="Glass J.I."/>
            <person name="Rusch D."/>
            <person name="Podicherti R."/>
            <person name="Tsui H.-C.T."/>
            <person name="Winkler M.E."/>
        </authorList>
    </citation>
    <scope>NUCLEOTIDE SEQUENCE</scope>
</reference>
<keyword evidence="2" id="KW-0963">Cytoplasm</keyword>
<evidence type="ECO:0000256" key="1">
    <source>
        <dbReference type="ARBA" id="ARBA00022485"/>
    </source>
</evidence>
<dbReference type="PANTHER" id="PTHR30002:SF4">
    <property type="entry name" value="EPOXYQUEUOSINE REDUCTASE"/>
    <property type="match status" value="1"/>
</dbReference>
<evidence type="ECO:0000256" key="4">
    <source>
        <dbReference type="ARBA" id="ARBA00022785"/>
    </source>
</evidence>
<dbReference type="InterPro" id="IPR017900">
    <property type="entry name" value="4Fe4S_Fe_S_CS"/>
</dbReference>
<organism evidence="7">
    <name type="scientific">marine metagenome</name>
    <dbReference type="NCBI Taxonomy" id="408172"/>
    <lineage>
        <taxon>unclassified sequences</taxon>
        <taxon>metagenomes</taxon>
        <taxon>ecological metagenomes</taxon>
    </lineage>
</organism>
<dbReference type="InterPro" id="IPR011989">
    <property type="entry name" value="ARM-like"/>
</dbReference>
<dbReference type="Gene3D" id="3.30.70.20">
    <property type="match status" value="1"/>
</dbReference>
<dbReference type="PROSITE" id="PS51379">
    <property type="entry name" value="4FE4S_FER_2"/>
    <property type="match status" value="1"/>
</dbReference>
<evidence type="ECO:0000256" key="2">
    <source>
        <dbReference type="ARBA" id="ARBA00022490"/>
    </source>
</evidence>
<dbReference type="Pfam" id="PF13646">
    <property type="entry name" value="HEAT_2"/>
    <property type="match status" value="1"/>
</dbReference>
<keyword evidence="1" id="KW-0408">Iron</keyword>
<dbReference type="PANTHER" id="PTHR30002">
    <property type="entry name" value="EPOXYQUEUOSINE REDUCTASE"/>
    <property type="match status" value="1"/>
</dbReference>
<evidence type="ECO:0000256" key="3">
    <source>
        <dbReference type="ARBA" id="ARBA00022694"/>
    </source>
</evidence>
<evidence type="ECO:0000256" key="5">
    <source>
        <dbReference type="ARBA" id="ARBA00023002"/>
    </source>
</evidence>
<dbReference type="AlphaFoldDB" id="A0A382BMR6"/>
<dbReference type="Gene3D" id="1.25.10.10">
    <property type="entry name" value="Leucine-rich Repeat Variant"/>
    <property type="match status" value="1"/>
</dbReference>
<dbReference type="NCBIfam" id="TIGR00276">
    <property type="entry name" value="tRNA epoxyqueuosine(34) reductase QueG"/>
    <property type="match status" value="1"/>
</dbReference>
<accession>A0A382BMR6</accession>
<evidence type="ECO:0000259" key="6">
    <source>
        <dbReference type="PROSITE" id="PS51379"/>
    </source>
</evidence>
<dbReference type="InterPro" id="IPR004453">
    <property type="entry name" value="QueG"/>
</dbReference>
<gene>
    <name evidence="7" type="ORF">METZ01_LOCUS167982</name>
</gene>
<sequence>MTAKVDFGQSLEQIMESLGFDFYGFANVDPSSHMDFYVDWLDQGYHGDMWYLERANSTDRRCDLKKTMPSVQTALVVAQNYFQDDDIDHLEDDSRAIFARYARGKDYHQIITQKLKTLHVWVNEQIGREVDAMVYVDTGPILERELAQRAGMGWFGKNTMLINPRKGSFFFLGLMLMDLDVLVDKPFLEDHCGSCTSCLDSCPTDALLGRDENGAPIMDARKCISYLTIEHRGSIPLELRSKMGNRVYGCDICQEVCPWNIKFSVSTPEPAFRTGAEIDGPALMNLAEDLTQMDDEAFRSRFGGSPIKRAQRKGLLRNVCVAMGNWGSQECIPVLKRVLFDPEPLVREHAAWALEQINSKNED</sequence>
<protein>
    <recommendedName>
        <fullName evidence="6">4Fe-4S ferredoxin-type domain-containing protein</fullName>
    </recommendedName>
</protein>
<feature type="domain" description="4Fe-4S ferredoxin-type" evidence="6">
    <location>
        <begin position="184"/>
        <end position="212"/>
    </location>
</feature>
<dbReference type="GO" id="GO:0008616">
    <property type="term" value="P:tRNA queuosine(34) biosynthetic process"/>
    <property type="evidence" value="ECO:0007669"/>
    <property type="project" value="UniProtKB-KW"/>
</dbReference>
<dbReference type="SUPFAM" id="SSF46548">
    <property type="entry name" value="alpha-helical ferredoxin"/>
    <property type="match status" value="1"/>
</dbReference>
<dbReference type="SUPFAM" id="SSF48371">
    <property type="entry name" value="ARM repeat"/>
    <property type="match status" value="1"/>
</dbReference>
<proteinExistence type="predicted"/>
<keyword evidence="1" id="KW-0004">4Fe-4S</keyword>
<evidence type="ECO:0000313" key="7">
    <source>
        <dbReference type="EMBL" id="SVB15128.1"/>
    </source>
</evidence>
<dbReference type="InterPro" id="IPR016024">
    <property type="entry name" value="ARM-type_fold"/>
</dbReference>
<dbReference type="PROSITE" id="PS00198">
    <property type="entry name" value="4FE4S_FER_1"/>
    <property type="match status" value="1"/>
</dbReference>
<dbReference type="Pfam" id="PF08331">
    <property type="entry name" value="QueG_DUF1730"/>
    <property type="match status" value="1"/>
</dbReference>
<dbReference type="InterPro" id="IPR017896">
    <property type="entry name" value="4Fe4S_Fe-S-bd"/>
</dbReference>
<keyword evidence="1" id="KW-0411">Iron-sulfur</keyword>
<keyword evidence="4" id="KW-0671">Queuosine biosynthesis</keyword>
<keyword evidence="1" id="KW-0479">Metal-binding</keyword>
<name>A0A382BMR6_9ZZZZ</name>